<feature type="domain" description="RING-type" evidence="17">
    <location>
        <begin position="643"/>
        <end position="699"/>
    </location>
</feature>
<dbReference type="Pfam" id="PF11145">
    <property type="entry name" value="DUF2921"/>
    <property type="match status" value="1"/>
</dbReference>
<keyword evidence="10" id="KW-0833">Ubl conjugation pathway</keyword>
<dbReference type="AlphaFoldDB" id="A0A1E4TBJ1"/>
<dbReference type="InterPro" id="IPR024766">
    <property type="entry name" value="Znf_RING_H2"/>
</dbReference>
<evidence type="ECO:0000256" key="5">
    <source>
        <dbReference type="ARBA" id="ARBA00022679"/>
    </source>
</evidence>
<comment type="subcellular location">
    <subcellularLocation>
        <location evidence="2">Endomembrane system</location>
        <topology evidence="2">Multi-pass membrane protein</topology>
    </subcellularLocation>
</comment>
<dbReference type="GO" id="GO:0061630">
    <property type="term" value="F:ubiquitin protein ligase activity"/>
    <property type="evidence" value="ECO:0007669"/>
    <property type="project" value="UniProtKB-EC"/>
</dbReference>
<keyword evidence="7" id="KW-0479">Metal-binding</keyword>
<dbReference type="Proteomes" id="UP000095023">
    <property type="component" value="Unassembled WGS sequence"/>
</dbReference>
<feature type="chain" id="PRO_5009163173" description="RING-type E3 ubiquitin transferase" evidence="16">
    <location>
        <begin position="26"/>
        <end position="705"/>
    </location>
</feature>
<keyword evidence="6 15" id="KW-0812">Transmembrane</keyword>
<keyword evidence="13 15" id="KW-0472">Membrane</keyword>
<evidence type="ECO:0000256" key="12">
    <source>
        <dbReference type="ARBA" id="ARBA00022989"/>
    </source>
</evidence>
<accession>A0A1E4TBJ1</accession>
<evidence type="ECO:0000256" key="15">
    <source>
        <dbReference type="SAM" id="Phobius"/>
    </source>
</evidence>
<comment type="catalytic activity">
    <reaction evidence="1">
        <text>S-ubiquitinyl-[E2 ubiquitin-conjugating enzyme]-L-cysteine + [acceptor protein]-L-lysine = [E2 ubiquitin-conjugating enzyme]-L-cysteine + N(6)-ubiquitinyl-[acceptor protein]-L-lysine.</text>
        <dbReference type="EC" id="2.3.2.27"/>
    </reaction>
</comment>
<keyword evidence="9 14" id="KW-0863">Zinc-finger</keyword>
<evidence type="ECO:0000256" key="9">
    <source>
        <dbReference type="ARBA" id="ARBA00022771"/>
    </source>
</evidence>
<feature type="transmembrane region" description="Helical" evidence="15">
    <location>
        <begin position="410"/>
        <end position="429"/>
    </location>
</feature>
<evidence type="ECO:0000256" key="13">
    <source>
        <dbReference type="ARBA" id="ARBA00023136"/>
    </source>
</evidence>
<dbReference type="EC" id="2.3.2.27" evidence="4"/>
<feature type="transmembrane region" description="Helical" evidence="15">
    <location>
        <begin position="341"/>
        <end position="365"/>
    </location>
</feature>
<dbReference type="SUPFAM" id="SSF57850">
    <property type="entry name" value="RING/U-box"/>
    <property type="match status" value="1"/>
</dbReference>
<dbReference type="PANTHER" id="PTHR22763:SF162">
    <property type="entry name" value="TRANSMEMBRANE E3 UBIQUITIN-PROTEIN LIGASE 1"/>
    <property type="match status" value="1"/>
</dbReference>
<dbReference type="PANTHER" id="PTHR22763">
    <property type="entry name" value="RING ZINC FINGER PROTEIN"/>
    <property type="match status" value="1"/>
</dbReference>
<organism evidence="18 19">
    <name type="scientific">Tortispora caseinolytica NRRL Y-17796</name>
    <dbReference type="NCBI Taxonomy" id="767744"/>
    <lineage>
        <taxon>Eukaryota</taxon>
        <taxon>Fungi</taxon>
        <taxon>Dikarya</taxon>
        <taxon>Ascomycota</taxon>
        <taxon>Saccharomycotina</taxon>
        <taxon>Trigonopsidomycetes</taxon>
        <taxon>Trigonopsidales</taxon>
        <taxon>Trigonopsidaceae</taxon>
        <taxon>Tortispora</taxon>
    </lineage>
</organism>
<evidence type="ECO:0000256" key="1">
    <source>
        <dbReference type="ARBA" id="ARBA00000900"/>
    </source>
</evidence>
<dbReference type="Gene3D" id="3.30.40.10">
    <property type="entry name" value="Zinc/RING finger domain, C3HC4 (zinc finger)"/>
    <property type="match status" value="1"/>
</dbReference>
<evidence type="ECO:0000256" key="6">
    <source>
        <dbReference type="ARBA" id="ARBA00022692"/>
    </source>
</evidence>
<evidence type="ECO:0000256" key="14">
    <source>
        <dbReference type="PROSITE-ProRule" id="PRU00175"/>
    </source>
</evidence>
<evidence type="ECO:0000256" key="4">
    <source>
        <dbReference type="ARBA" id="ARBA00012483"/>
    </source>
</evidence>
<dbReference type="GO" id="GO:0012505">
    <property type="term" value="C:endomembrane system"/>
    <property type="evidence" value="ECO:0007669"/>
    <property type="project" value="UniProtKB-SubCell"/>
</dbReference>
<gene>
    <name evidence="18" type="ORF">CANCADRAFT_58134</name>
</gene>
<dbReference type="Pfam" id="PF12678">
    <property type="entry name" value="zf-rbx1"/>
    <property type="match status" value="1"/>
</dbReference>
<keyword evidence="19" id="KW-1185">Reference proteome</keyword>
<keyword evidence="8 16" id="KW-0732">Signal</keyword>
<feature type="transmembrane region" description="Helical" evidence="15">
    <location>
        <begin position="575"/>
        <end position="595"/>
    </location>
</feature>
<dbReference type="InterPro" id="IPR050731">
    <property type="entry name" value="HRD1_E3_ubiq-ligases"/>
</dbReference>
<feature type="transmembrane region" description="Helical" evidence="15">
    <location>
        <begin position="377"/>
        <end position="404"/>
    </location>
</feature>
<dbReference type="OrthoDB" id="9984778at2759"/>
<dbReference type="GO" id="GO:0044695">
    <property type="term" value="C:Dsc E3 ubiquitin ligase complex"/>
    <property type="evidence" value="ECO:0007669"/>
    <property type="project" value="TreeGrafter"/>
</dbReference>
<name>A0A1E4TBJ1_9ASCO</name>
<feature type="transmembrane region" description="Helical" evidence="15">
    <location>
        <begin position="485"/>
        <end position="503"/>
    </location>
</feature>
<reference evidence="19" key="1">
    <citation type="submission" date="2016-02" db="EMBL/GenBank/DDBJ databases">
        <title>Comparative genomics of biotechnologically important yeasts.</title>
        <authorList>
            <consortium name="DOE Joint Genome Institute"/>
            <person name="Riley R."/>
            <person name="Haridas S."/>
            <person name="Wolfe K.H."/>
            <person name="Lopes M.R."/>
            <person name="Hittinger C.T."/>
            <person name="Goker M."/>
            <person name="Salamov A."/>
            <person name="Wisecaver J."/>
            <person name="Long T.M."/>
            <person name="Aerts A.L."/>
            <person name="Barry K."/>
            <person name="Choi C."/>
            <person name="Clum A."/>
            <person name="Coughlan A.Y."/>
            <person name="Deshpande S."/>
            <person name="Douglass A.P."/>
            <person name="Hanson S.J."/>
            <person name="Klenk H.-P."/>
            <person name="Labutti K."/>
            <person name="Lapidus A."/>
            <person name="Lindquist E."/>
            <person name="Lipzen A."/>
            <person name="Meier-Kolthoff J.P."/>
            <person name="Ohm R.A."/>
            <person name="Otillar R.P."/>
            <person name="Pangilinan J."/>
            <person name="Peng Y."/>
            <person name="Rokas A."/>
            <person name="Rosa C.A."/>
            <person name="Scheuner C."/>
            <person name="Sibirny A.A."/>
            <person name="Slot J.C."/>
            <person name="Stielow J.B."/>
            <person name="Sun H."/>
            <person name="Kurtzman C.P."/>
            <person name="Blackwell M."/>
            <person name="Jeffries T.W."/>
            <person name="Grigoriev I.V."/>
        </authorList>
    </citation>
    <scope>NUCLEOTIDE SEQUENCE [LARGE SCALE GENOMIC DNA]</scope>
    <source>
        <strain evidence="19">NRRL Y-17796</strain>
    </source>
</reference>
<dbReference type="PROSITE" id="PS50089">
    <property type="entry name" value="ZF_RING_2"/>
    <property type="match status" value="1"/>
</dbReference>
<evidence type="ECO:0000256" key="16">
    <source>
        <dbReference type="SAM" id="SignalP"/>
    </source>
</evidence>
<dbReference type="InterPro" id="IPR013083">
    <property type="entry name" value="Znf_RING/FYVE/PHD"/>
</dbReference>
<feature type="signal peptide" evidence="16">
    <location>
        <begin position="1"/>
        <end position="25"/>
    </location>
</feature>
<keyword evidence="12 15" id="KW-1133">Transmembrane helix</keyword>
<evidence type="ECO:0000259" key="17">
    <source>
        <dbReference type="PROSITE" id="PS50089"/>
    </source>
</evidence>
<feature type="transmembrane region" description="Helical" evidence="15">
    <location>
        <begin position="540"/>
        <end position="560"/>
    </location>
</feature>
<evidence type="ECO:0000256" key="8">
    <source>
        <dbReference type="ARBA" id="ARBA00022729"/>
    </source>
</evidence>
<dbReference type="InterPro" id="IPR001841">
    <property type="entry name" value="Znf_RING"/>
</dbReference>
<dbReference type="UniPathway" id="UPA00143"/>
<dbReference type="GO" id="GO:0043161">
    <property type="term" value="P:proteasome-mediated ubiquitin-dependent protein catabolic process"/>
    <property type="evidence" value="ECO:0007669"/>
    <property type="project" value="TreeGrafter"/>
</dbReference>
<evidence type="ECO:0000256" key="11">
    <source>
        <dbReference type="ARBA" id="ARBA00022833"/>
    </source>
</evidence>
<evidence type="ECO:0000256" key="10">
    <source>
        <dbReference type="ARBA" id="ARBA00022786"/>
    </source>
</evidence>
<dbReference type="GO" id="GO:0016567">
    <property type="term" value="P:protein ubiquitination"/>
    <property type="evidence" value="ECO:0007669"/>
    <property type="project" value="UniProtKB-UniPathway"/>
</dbReference>
<feature type="transmembrane region" description="Helical" evidence="15">
    <location>
        <begin position="509"/>
        <end position="528"/>
    </location>
</feature>
<evidence type="ECO:0000256" key="7">
    <source>
        <dbReference type="ARBA" id="ARBA00022723"/>
    </source>
</evidence>
<evidence type="ECO:0000256" key="2">
    <source>
        <dbReference type="ARBA" id="ARBA00004127"/>
    </source>
</evidence>
<dbReference type="InterPro" id="IPR021319">
    <property type="entry name" value="DUF2921"/>
</dbReference>
<dbReference type="EMBL" id="KV453843">
    <property type="protein sequence ID" value="ODV89117.1"/>
    <property type="molecule type" value="Genomic_DNA"/>
</dbReference>
<keyword evidence="5" id="KW-0808">Transferase</keyword>
<dbReference type="SMART" id="SM00184">
    <property type="entry name" value="RING"/>
    <property type="match status" value="1"/>
</dbReference>
<comment type="pathway">
    <text evidence="3">Protein modification; protein ubiquitination.</text>
</comment>
<proteinExistence type="predicted"/>
<evidence type="ECO:0000313" key="18">
    <source>
        <dbReference type="EMBL" id="ODV89117.1"/>
    </source>
</evidence>
<protein>
    <recommendedName>
        <fullName evidence="4">RING-type E3 ubiquitin transferase</fullName>
        <ecNumber evidence="4">2.3.2.27</ecNumber>
    </recommendedName>
</protein>
<dbReference type="GO" id="GO:0008270">
    <property type="term" value="F:zinc ion binding"/>
    <property type="evidence" value="ECO:0007669"/>
    <property type="project" value="UniProtKB-KW"/>
</dbReference>
<evidence type="ECO:0000313" key="19">
    <source>
        <dbReference type="Proteomes" id="UP000095023"/>
    </source>
</evidence>
<evidence type="ECO:0000256" key="3">
    <source>
        <dbReference type="ARBA" id="ARBA00004906"/>
    </source>
</evidence>
<sequence>MDLGRFVFAGFFAAFLLLQTYIPQGEDTRLSDLLAQRQNLYNCLNTSSTELSPDCLLAADILTQIPQSVQSSFKDIWNIEERSAKTSGVFFQDVTGLYRGKWLLEDRSLPQLQLYSPKNTSSRESNSTFLPSPENIERAAHMRAKTSRRERNITISEGNLYADIKSTPSAIGPAVLTVELSFYTYDWDLVVVFQLEGIYLNDGNALLTTTSSQFSGFLMIPYLLKMHDPSDELFNLSKSLVLESYTNSTNRIKNGTDSPSVIFDEAIRTLYNLPCEVMAALHFWSLPLSQSSLGSIEAELQTPLGRPHPPTPDVELSFSLYSPNCGYKVYSRENTGQLLQVHWAITSIHTACYCFCILCELFLLFRQISSANTPSSLTRLSFWSMCSLTLSDGVISLLFIVLSMADTPTYLVLISAGFLSFVAVWLTGLRYAAYIYRAQAFEFLASVSSITDLRDADPDAFPPATQTRPEESDATRVDIRTIYSWFDYAIMILLLFCVISFLWPITFRWLSLSAVWTLGTSFWVPQIYRNLIRGYRRSFRWDFIIGMSCLKLVPLCYLWMLPQNEIVFDYFPKTVMVLAGYVWLQVAVLAFQDFIEPRFGLKSKKFTNPYDYHPILHTTDIETGLLRQIPDSVVANDKLKLDCVICMQTLEIPLIEPGNTSLPTLINKRAYSVTPCKHAFHSACLEHWMKRRLQCPTCRSPLPIA</sequence>
<keyword evidence="11" id="KW-0862">Zinc</keyword>